<dbReference type="GO" id="GO:0032993">
    <property type="term" value="C:protein-DNA complex"/>
    <property type="evidence" value="ECO:0007669"/>
    <property type="project" value="TreeGrafter"/>
</dbReference>
<organism evidence="5 6">
    <name type="scientific">Larkinella knui</name>
    <dbReference type="NCBI Taxonomy" id="2025310"/>
    <lineage>
        <taxon>Bacteria</taxon>
        <taxon>Pseudomonadati</taxon>
        <taxon>Bacteroidota</taxon>
        <taxon>Cytophagia</taxon>
        <taxon>Cytophagales</taxon>
        <taxon>Spirosomataceae</taxon>
        <taxon>Larkinella</taxon>
    </lineage>
</organism>
<dbReference type="InterPro" id="IPR039420">
    <property type="entry name" value="WalR-like"/>
</dbReference>
<dbReference type="RefSeq" id="WP_124909963.1">
    <property type="nucleotide sequence ID" value="NZ_RQJP01000006.1"/>
</dbReference>
<dbReference type="GO" id="GO:0005829">
    <property type="term" value="C:cytosol"/>
    <property type="evidence" value="ECO:0007669"/>
    <property type="project" value="TreeGrafter"/>
</dbReference>
<dbReference type="GO" id="GO:0000976">
    <property type="term" value="F:transcription cis-regulatory region binding"/>
    <property type="evidence" value="ECO:0007669"/>
    <property type="project" value="TreeGrafter"/>
</dbReference>
<sequence>MEPLTILIVEDEIITANDIRATVEKAGHRVTAIARNFEQAVAAVRRQPPDLALIDIHLKKSTADGIATAKELLLIHWMPIIYLTANSEISTFQRAKDTAPAAYLLKPFHPNELVFQIELTYHNRSQERQQSANPAASETLFLPINKGYEKVDKSNVVYLLAEGAYVKIFLINEEKPHLLTMNLGYLAQYFPNPNFYRLSRSLLINLNHLERLERNQLFMRNQPASIPIPESNRGDLMKQLAVIRTR</sequence>
<dbReference type="PROSITE" id="PS50110">
    <property type="entry name" value="RESPONSE_REGULATORY"/>
    <property type="match status" value="1"/>
</dbReference>
<evidence type="ECO:0000313" key="5">
    <source>
        <dbReference type="EMBL" id="RRB10872.1"/>
    </source>
</evidence>
<dbReference type="AlphaFoldDB" id="A0A3P1CC65"/>
<dbReference type="InterPro" id="IPR007492">
    <property type="entry name" value="LytTR_DNA-bd_dom"/>
</dbReference>
<dbReference type="Pfam" id="PF00072">
    <property type="entry name" value="Response_reg"/>
    <property type="match status" value="1"/>
</dbReference>
<feature type="domain" description="HTH LytTR-type" evidence="4">
    <location>
        <begin position="140"/>
        <end position="214"/>
    </location>
</feature>
<reference evidence="5 6" key="1">
    <citation type="submission" date="2018-11" db="EMBL/GenBank/DDBJ databases">
        <authorList>
            <person name="Zhou Z."/>
            <person name="Wang G."/>
        </authorList>
    </citation>
    <scope>NUCLEOTIDE SEQUENCE [LARGE SCALE GENOMIC DNA]</scope>
    <source>
        <strain evidence="5 6">KCTC42998</strain>
    </source>
</reference>
<dbReference type="SMART" id="SM00850">
    <property type="entry name" value="LytTR"/>
    <property type="match status" value="1"/>
</dbReference>
<proteinExistence type="predicted"/>
<dbReference type="Proteomes" id="UP000274271">
    <property type="component" value="Unassembled WGS sequence"/>
</dbReference>
<dbReference type="EMBL" id="RQJP01000006">
    <property type="protein sequence ID" value="RRB10872.1"/>
    <property type="molecule type" value="Genomic_DNA"/>
</dbReference>
<dbReference type="Gene3D" id="2.40.50.1020">
    <property type="entry name" value="LytTr DNA-binding domain"/>
    <property type="match status" value="1"/>
</dbReference>
<dbReference type="GO" id="GO:0006355">
    <property type="term" value="P:regulation of DNA-templated transcription"/>
    <property type="evidence" value="ECO:0007669"/>
    <property type="project" value="TreeGrafter"/>
</dbReference>
<accession>A0A3P1CC65</accession>
<dbReference type="GO" id="GO:0000156">
    <property type="term" value="F:phosphorelay response regulator activity"/>
    <property type="evidence" value="ECO:0007669"/>
    <property type="project" value="TreeGrafter"/>
</dbReference>
<dbReference type="Pfam" id="PF04397">
    <property type="entry name" value="LytTR"/>
    <property type="match status" value="1"/>
</dbReference>
<gene>
    <name evidence="5" type="ORF">EHT87_27390</name>
</gene>
<dbReference type="PANTHER" id="PTHR48111:SF38">
    <property type="entry name" value="TWO-COMPONENT RESPONSE REGULATOR"/>
    <property type="match status" value="1"/>
</dbReference>
<feature type="modified residue" description="4-aspartylphosphate" evidence="2">
    <location>
        <position position="55"/>
    </location>
</feature>
<evidence type="ECO:0000313" key="6">
    <source>
        <dbReference type="Proteomes" id="UP000274271"/>
    </source>
</evidence>
<dbReference type="Gene3D" id="3.40.50.2300">
    <property type="match status" value="1"/>
</dbReference>
<dbReference type="CDD" id="cd17534">
    <property type="entry name" value="REC_DC-like"/>
    <property type="match status" value="1"/>
</dbReference>
<protein>
    <submittedName>
        <fullName evidence="5">DNA-binding response regulator</fullName>
    </submittedName>
</protein>
<feature type="domain" description="Response regulatory" evidence="3">
    <location>
        <begin position="5"/>
        <end position="121"/>
    </location>
</feature>
<evidence type="ECO:0000259" key="4">
    <source>
        <dbReference type="PROSITE" id="PS50930"/>
    </source>
</evidence>
<dbReference type="InterPro" id="IPR001789">
    <property type="entry name" value="Sig_transdc_resp-reg_receiver"/>
</dbReference>
<dbReference type="InterPro" id="IPR011006">
    <property type="entry name" value="CheY-like_superfamily"/>
</dbReference>
<evidence type="ECO:0000256" key="2">
    <source>
        <dbReference type="PROSITE-ProRule" id="PRU00169"/>
    </source>
</evidence>
<evidence type="ECO:0000256" key="1">
    <source>
        <dbReference type="ARBA" id="ARBA00023125"/>
    </source>
</evidence>
<keyword evidence="6" id="KW-1185">Reference proteome</keyword>
<dbReference type="SUPFAM" id="SSF52172">
    <property type="entry name" value="CheY-like"/>
    <property type="match status" value="1"/>
</dbReference>
<keyword evidence="2" id="KW-0597">Phosphoprotein</keyword>
<evidence type="ECO:0000259" key="3">
    <source>
        <dbReference type="PROSITE" id="PS50110"/>
    </source>
</evidence>
<dbReference type="SMART" id="SM00448">
    <property type="entry name" value="REC"/>
    <property type="match status" value="1"/>
</dbReference>
<dbReference type="PROSITE" id="PS50930">
    <property type="entry name" value="HTH_LYTTR"/>
    <property type="match status" value="1"/>
</dbReference>
<comment type="caution">
    <text evidence="5">The sequence shown here is derived from an EMBL/GenBank/DDBJ whole genome shotgun (WGS) entry which is preliminary data.</text>
</comment>
<dbReference type="PANTHER" id="PTHR48111">
    <property type="entry name" value="REGULATOR OF RPOS"/>
    <property type="match status" value="1"/>
</dbReference>
<keyword evidence="1 5" id="KW-0238">DNA-binding</keyword>
<dbReference type="OrthoDB" id="1646880at2"/>
<name>A0A3P1CC65_9BACT</name>